<dbReference type="InterPro" id="IPR016166">
    <property type="entry name" value="FAD-bd_PCMH"/>
</dbReference>
<dbReference type="PANTHER" id="PTHR42973">
    <property type="entry name" value="BINDING OXIDOREDUCTASE, PUTATIVE (AFU_ORTHOLOGUE AFUA_1G17690)-RELATED"/>
    <property type="match status" value="1"/>
</dbReference>
<dbReference type="GO" id="GO:0071949">
    <property type="term" value="F:FAD binding"/>
    <property type="evidence" value="ECO:0007669"/>
    <property type="project" value="InterPro"/>
</dbReference>
<accession>A0A1E7JXQ0</accession>
<organism evidence="7 8">
    <name type="scientific">Streptomyces oceani</name>
    <dbReference type="NCBI Taxonomy" id="1075402"/>
    <lineage>
        <taxon>Bacteria</taxon>
        <taxon>Bacillati</taxon>
        <taxon>Actinomycetota</taxon>
        <taxon>Actinomycetes</taxon>
        <taxon>Kitasatosporales</taxon>
        <taxon>Streptomycetaceae</taxon>
        <taxon>Streptomyces</taxon>
    </lineage>
</organism>
<dbReference type="InterPro" id="IPR036318">
    <property type="entry name" value="FAD-bd_PCMH-like_sf"/>
</dbReference>
<sequence>MAGYQLGLTLRPDVVVGALDAADVRAAVRYAAARSLPVRVQATGHGTPGPCGGGVLVSTRRMNDVHVDPEARTARVGAGARWEQLIEAATPHGLAPLNGSAPHSGVIGYTLGGGVGLLARTFGYTADHVRSLDVVTADGESRHVTAADEPDLFWALRGGRDGLGVVTGMEIDLVPVARIYGGSLMFDAGRAKEVLTVYRDWTAGLTERLTSSVMAIVLPDVPALPEPLRGRHVLGVRIAFTGSAAEGERLVAPLRELGPLTDQLADMPYERSPAIHSDPTEPHAYTGSNVLLRELDVPSVLEYVERGGPAAEFFTVVQLQHLGGALARPPRGGNAVGHRDAAYALSVLSVAEEEREGEARAFHRELEGPLARWTVGRFVNFQFGVTEESERRDRHEPAIRRRLADVRAAYDPDGRFPS</sequence>
<dbReference type="InterPro" id="IPR016167">
    <property type="entry name" value="FAD-bd_PCMH_sub1"/>
</dbReference>
<keyword evidence="5" id="KW-0560">Oxidoreductase</keyword>
<keyword evidence="3" id="KW-0285">Flavoprotein</keyword>
<evidence type="ECO:0000256" key="5">
    <source>
        <dbReference type="ARBA" id="ARBA00023002"/>
    </source>
</evidence>
<dbReference type="Pfam" id="PF01565">
    <property type="entry name" value="FAD_binding_4"/>
    <property type="match status" value="1"/>
</dbReference>
<evidence type="ECO:0000256" key="4">
    <source>
        <dbReference type="ARBA" id="ARBA00022827"/>
    </source>
</evidence>
<dbReference type="PROSITE" id="PS00862">
    <property type="entry name" value="OX2_COVAL_FAD"/>
    <property type="match status" value="1"/>
</dbReference>
<dbReference type="GO" id="GO:0016491">
    <property type="term" value="F:oxidoreductase activity"/>
    <property type="evidence" value="ECO:0007669"/>
    <property type="project" value="UniProtKB-KW"/>
</dbReference>
<feature type="domain" description="FAD-binding PCMH-type" evidence="6">
    <location>
        <begin position="8"/>
        <end position="176"/>
    </location>
</feature>
<dbReference type="EMBL" id="LJGU01000141">
    <property type="protein sequence ID" value="OEU96434.1"/>
    <property type="molecule type" value="Genomic_DNA"/>
</dbReference>
<protein>
    <recommendedName>
        <fullName evidence="6">FAD-binding PCMH-type domain-containing protein</fullName>
    </recommendedName>
</protein>
<dbReference type="InterPro" id="IPR016169">
    <property type="entry name" value="FAD-bd_PCMH_sub2"/>
</dbReference>
<evidence type="ECO:0000313" key="8">
    <source>
        <dbReference type="Proteomes" id="UP000176101"/>
    </source>
</evidence>
<dbReference type="PATRIC" id="fig|1075402.3.peg.320"/>
<dbReference type="Gene3D" id="3.30.465.10">
    <property type="match status" value="1"/>
</dbReference>
<evidence type="ECO:0000256" key="2">
    <source>
        <dbReference type="ARBA" id="ARBA00005466"/>
    </source>
</evidence>
<dbReference type="PROSITE" id="PS51387">
    <property type="entry name" value="FAD_PCMH"/>
    <property type="match status" value="1"/>
</dbReference>
<comment type="caution">
    <text evidence="7">The sequence shown here is derived from an EMBL/GenBank/DDBJ whole genome shotgun (WGS) entry which is preliminary data.</text>
</comment>
<dbReference type="Gene3D" id="3.30.43.10">
    <property type="entry name" value="Uridine Diphospho-n-acetylenolpyruvylglucosamine Reductase, domain 2"/>
    <property type="match status" value="1"/>
</dbReference>
<dbReference type="InterPro" id="IPR006094">
    <property type="entry name" value="Oxid_FAD_bind_N"/>
</dbReference>
<evidence type="ECO:0000256" key="1">
    <source>
        <dbReference type="ARBA" id="ARBA00001974"/>
    </source>
</evidence>
<dbReference type="InterPro" id="IPR006093">
    <property type="entry name" value="Oxy_OxRdtase_FAD_BS"/>
</dbReference>
<comment type="cofactor">
    <cofactor evidence="1">
        <name>FAD</name>
        <dbReference type="ChEBI" id="CHEBI:57692"/>
    </cofactor>
</comment>
<proteinExistence type="inferred from homology"/>
<evidence type="ECO:0000313" key="7">
    <source>
        <dbReference type="EMBL" id="OEU96434.1"/>
    </source>
</evidence>
<dbReference type="SUPFAM" id="SSF56176">
    <property type="entry name" value="FAD-binding/transporter-associated domain-like"/>
    <property type="match status" value="1"/>
</dbReference>
<name>A0A1E7JXQ0_9ACTN</name>
<reference evidence="7 8" key="1">
    <citation type="journal article" date="2016" name="Front. Microbiol.">
        <title>Comparative Genomics Analysis of Streptomyces Species Reveals Their Adaptation to the Marine Environment and Their Diversity at the Genomic Level.</title>
        <authorList>
            <person name="Tian X."/>
            <person name="Zhang Z."/>
            <person name="Yang T."/>
            <person name="Chen M."/>
            <person name="Li J."/>
            <person name="Chen F."/>
            <person name="Yang J."/>
            <person name="Li W."/>
            <person name="Zhang B."/>
            <person name="Zhang Z."/>
            <person name="Wu J."/>
            <person name="Zhang C."/>
            <person name="Long L."/>
            <person name="Xiao J."/>
        </authorList>
    </citation>
    <scope>NUCLEOTIDE SEQUENCE [LARGE SCALE GENOMIC DNA]</scope>
    <source>
        <strain evidence="7 8">SCSIO 02100</strain>
    </source>
</reference>
<evidence type="ECO:0000256" key="3">
    <source>
        <dbReference type="ARBA" id="ARBA00022630"/>
    </source>
</evidence>
<dbReference type="AlphaFoldDB" id="A0A1E7JXQ0"/>
<dbReference type="PANTHER" id="PTHR42973:SF39">
    <property type="entry name" value="FAD-BINDING PCMH-TYPE DOMAIN-CONTAINING PROTEIN"/>
    <property type="match status" value="1"/>
</dbReference>
<evidence type="ECO:0000259" key="6">
    <source>
        <dbReference type="PROSITE" id="PS51387"/>
    </source>
</evidence>
<dbReference type="STRING" id="1075402.AN216_20695"/>
<keyword evidence="4" id="KW-0274">FAD</keyword>
<keyword evidence="8" id="KW-1185">Reference proteome</keyword>
<dbReference type="Gene3D" id="3.40.462.20">
    <property type="match status" value="1"/>
</dbReference>
<dbReference type="InterPro" id="IPR050416">
    <property type="entry name" value="FAD-linked_Oxidoreductase"/>
</dbReference>
<gene>
    <name evidence="7" type="ORF">AN216_20695</name>
</gene>
<dbReference type="Proteomes" id="UP000176101">
    <property type="component" value="Unassembled WGS sequence"/>
</dbReference>
<comment type="similarity">
    <text evidence="2">Belongs to the oxygen-dependent FAD-linked oxidoreductase family.</text>
</comment>